<accession>A0A210PJ11</accession>
<gene>
    <name evidence="2" type="ORF">KP79_PYT22849</name>
</gene>
<dbReference type="EMBL" id="NEDP02076614">
    <property type="protein sequence ID" value="OWF36464.1"/>
    <property type="molecule type" value="Genomic_DNA"/>
</dbReference>
<feature type="compositionally biased region" description="Basic and acidic residues" evidence="1">
    <location>
        <begin position="1"/>
        <end position="19"/>
    </location>
</feature>
<keyword evidence="3" id="KW-1185">Reference proteome</keyword>
<feature type="region of interest" description="Disordered" evidence="1">
    <location>
        <begin position="1"/>
        <end position="33"/>
    </location>
</feature>
<dbReference type="Proteomes" id="UP000242188">
    <property type="component" value="Unassembled WGS sequence"/>
</dbReference>
<reference evidence="2 3" key="1">
    <citation type="journal article" date="2017" name="Nat. Ecol. Evol.">
        <title>Scallop genome provides insights into evolution of bilaterian karyotype and development.</title>
        <authorList>
            <person name="Wang S."/>
            <person name="Zhang J."/>
            <person name="Jiao W."/>
            <person name="Li J."/>
            <person name="Xun X."/>
            <person name="Sun Y."/>
            <person name="Guo X."/>
            <person name="Huan P."/>
            <person name="Dong B."/>
            <person name="Zhang L."/>
            <person name="Hu X."/>
            <person name="Sun X."/>
            <person name="Wang J."/>
            <person name="Zhao C."/>
            <person name="Wang Y."/>
            <person name="Wang D."/>
            <person name="Huang X."/>
            <person name="Wang R."/>
            <person name="Lv J."/>
            <person name="Li Y."/>
            <person name="Zhang Z."/>
            <person name="Liu B."/>
            <person name="Lu W."/>
            <person name="Hui Y."/>
            <person name="Liang J."/>
            <person name="Zhou Z."/>
            <person name="Hou R."/>
            <person name="Li X."/>
            <person name="Liu Y."/>
            <person name="Li H."/>
            <person name="Ning X."/>
            <person name="Lin Y."/>
            <person name="Zhao L."/>
            <person name="Xing Q."/>
            <person name="Dou J."/>
            <person name="Li Y."/>
            <person name="Mao J."/>
            <person name="Guo H."/>
            <person name="Dou H."/>
            <person name="Li T."/>
            <person name="Mu C."/>
            <person name="Jiang W."/>
            <person name="Fu Q."/>
            <person name="Fu X."/>
            <person name="Miao Y."/>
            <person name="Liu J."/>
            <person name="Yu Q."/>
            <person name="Li R."/>
            <person name="Liao H."/>
            <person name="Li X."/>
            <person name="Kong Y."/>
            <person name="Jiang Z."/>
            <person name="Chourrout D."/>
            <person name="Li R."/>
            <person name="Bao Z."/>
        </authorList>
    </citation>
    <scope>NUCLEOTIDE SEQUENCE [LARGE SCALE GENOMIC DNA]</scope>
    <source>
        <strain evidence="2 3">PY_sf001</strain>
    </source>
</reference>
<dbReference type="AlphaFoldDB" id="A0A210PJ11"/>
<name>A0A210PJ11_MIZYE</name>
<proteinExistence type="predicted"/>
<evidence type="ECO:0000313" key="3">
    <source>
        <dbReference type="Proteomes" id="UP000242188"/>
    </source>
</evidence>
<protein>
    <submittedName>
        <fullName evidence="2">Uncharacterized protein</fullName>
    </submittedName>
</protein>
<organism evidence="2 3">
    <name type="scientific">Mizuhopecten yessoensis</name>
    <name type="common">Japanese scallop</name>
    <name type="synonym">Patinopecten yessoensis</name>
    <dbReference type="NCBI Taxonomy" id="6573"/>
    <lineage>
        <taxon>Eukaryota</taxon>
        <taxon>Metazoa</taxon>
        <taxon>Spiralia</taxon>
        <taxon>Lophotrochozoa</taxon>
        <taxon>Mollusca</taxon>
        <taxon>Bivalvia</taxon>
        <taxon>Autobranchia</taxon>
        <taxon>Pteriomorphia</taxon>
        <taxon>Pectinida</taxon>
        <taxon>Pectinoidea</taxon>
        <taxon>Pectinidae</taxon>
        <taxon>Mizuhopecten</taxon>
    </lineage>
</organism>
<evidence type="ECO:0000313" key="2">
    <source>
        <dbReference type="EMBL" id="OWF36464.1"/>
    </source>
</evidence>
<evidence type="ECO:0000256" key="1">
    <source>
        <dbReference type="SAM" id="MobiDB-lite"/>
    </source>
</evidence>
<sequence>MASSSKREYSEHIVEEIPRKAHRKRDPENDQYDVDNDTIFTDFPKKFISAISLALDSLIDEESFLPSITLTPVKNLMCNAADKHEGYPFSKAYCSIDMYDTDYAFGIIFRKGINLLIDMLQRRTPENRQHKYVLSRLLHYLHDMTNLRK</sequence>
<comment type="caution">
    <text evidence="2">The sequence shown here is derived from an EMBL/GenBank/DDBJ whole genome shotgun (WGS) entry which is preliminary data.</text>
</comment>